<gene>
    <name evidence="2" type="ORF">MKK02DRAFT_29251</name>
</gene>
<name>A0AA38HCL3_9TREE</name>
<protein>
    <recommendedName>
        <fullName evidence="1">F-box domain-containing protein</fullName>
    </recommendedName>
</protein>
<proteinExistence type="predicted"/>
<dbReference type="RefSeq" id="XP_052948905.1">
    <property type="nucleotide sequence ID" value="XM_053087763.1"/>
</dbReference>
<dbReference type="GeneID" id="77726968"/>
<evidence type="ECO:0000313" key="2">
    <source>
        <dbReference type="EMBL" id="KAI9639128.1"/>
    </source>
</evidence>
<keyword evidence="3" id="KW-1185">Reference proteome</keyword>
<accession>A0AA38HCL3</accession>
<evidence type="ECO:0000259" key="1">
    <source>
        <dbReference type="PROSITE" id="PS50181"/>
    </source>
</evidence>
<dbReference type="AlphaFoldDB" id="A0AA38HCL3"/>
<feature type="domain" description="F-box" evidence="1">
    <location>
        <begin position="9"/>
        <end position="54"/>
    </location>
</feature>
<comment type="caution">
    <text evidence="2">The sequence shown here is derived from an EMBL/GenBank/DDBJ whole genome shotgun (WGS) entry which is preliminary data.</text>
</comment>
<sequence>MGHTPDPRAATFASLPPELVTHIGNYTDLASAASLVRVSRLTALVLEPRVWRDLDLYLTDEFLERPSLSGVEREAGDVGDGAGAVIDEAAQNKAREAYALRKLVKGVMSHGSERRWKMVESVTVASQSGATRWVLPILESVSPYIKSLEIYDEEDIRPDPTSLDSQLLACHRELLACGLGPFLRIARRRPTTQCGPLPPPIHPFPLRRGAQSPHPVVPARCSLDNGCGPPTIVSRVSPFPYSGHQAAAPRMGQTILDLLSRSPELSELSCRMKHNASDAMAMRCVKHMQHLSSLEWGWKGVIEADPEELAFADQGPVFPSLMRVILRTRDWSFPDTSDSICPSMPSLGAVHWDVGHRPSPTSAILDSSALPLSTHPILFPPTFAAWLRSCPNLWIINYIETSDFDDRTQTVHRRDPQNPAATRPTRMLYTGDVASIREVEDVVRVDEAVYQMFSEYVGLAVPFKVIQRKAQVEGGRPGGTWVRRGVDVGDKAWNVLTSWKEYAQNHKSGIEAKLAAIRANGAALLRGEEKVVATLENRRTGCLQASSLICASEVFQLSIYLPHHHKTQLCLPRRLARQQRLALCRERSSLSSDITPISGPPPPSLGAVGQPLQRWNGGSGETWTCFLRRSSSRRHHGVGRWSWRRKRGSGTFHSGRACAAQAGQGGDGAWEREAVEDGGERYALLPVAHLQLGGALAGECGAIHPLTGHFSGAGRPSGRGLDRQPTPGLPSGASALRYRPIVRLAYDRPALCWRTIPSTIHSLPLYLRTQSVDAGIRIPGAITVRSAYSGIVPRLSADYLARHQTPTPRAASSVIRNLIARSPLLSNLSCEVYDALGKNSLEDGLLGDSVLPSMPALRVVHLDCDGRPAMRPRDLDTIDLSETDNIIHLPAEFAAWLRRCPRLRMINHLRMSHLPADSGRFDWTYKLEVEGRVTGRIYSMRHAGSEVLYGCMDCVDVHRRDPVAANETYITRILYTTSSPEIRRLDGVVDVDGPFEHMFSDFEGMVVPLEVIRRMQRAGGYEPDEHGSIRGEEVGAEVWSVLTSWKAEEDARLSAVAAVSP</sequence>
<dbReference type="PROSITE" id="PS50181">
    <property type="entry name" value="FBOX"/>
    <property type="match status" value="1"/>
</dbReference>
<organism evidence="2 3">
    <name type="scientific">Dioszegia hungarica</name>
    <dbReference type="NCBI Taxonomy" id="4972"/>
    <lineage>
        <taxon>Eukaryota</taxon>
        <taxon>Fungi</taxon>
        <taxon>Dikarya</taxon>
        <taxon>Basidiomycota</taxon>
        <taxon>Agaricomycotina</taxon>
        <taxon>Tremellomycetes</taxon>
        <taxon>Tremellales</taxon>
        <taxon>Bulleribasidiaceae</taxon>
        <taxon>Dioszegia</taxon>
    </lineage>
</organism>
<reference evidence="2" key="1">
    <citation type="journal article" date="2022" name="G3 (Bethesda)">
        <title>High quality genome of the basidiomycete yeast Dioszegia hungarica PDD-24b-2 isolated from cloud water.</title>
        <authorList>
            <person name="Jarrige D."/>
            <person name="Haridas S."/>
            <person name="Bleykasten-Grosshans C."/>
            <person name="Joly M."/>
            <person name="Nadalig T."/>
            <person name="Sancelme M."/>
            <person name="Vuilleumier S."/>
            <person name="Grigoriev I.V."/>
            <person name="Amato P."/>
            <person name="Bringel F."/>
        </authorList>
    </citation>
    <scope>NUCLEOTIDE SEQUENCE</scope>
    <source>
        <strain evidence="2">PDD-24b-2</strain>
    </source>
</reference>
<dbReference type="Proteomes" id="UP001164286">
    <property type="component" value="Unassembled WGS sequence"/>
</dbReference>
<dbReference type="InterPro" id="IPR001810">
    <property type="entry name" value="F-box_dom"/>
</dbReference>
<dbReference type="EMBL" id="JAKWFO010000001">
    <property type="protein sequence ID" value="KAI9639128.1"/>
    <property type="molecule type" value="Genomic_DNA"/>
</dbReference>
<evidence type="ECO:0000313" key="3">
    <source>
        <dbReference type="Proteomes" id="UP001164286"/>
    </source>
</evidence>